<feature type="domain" description="Aldehyde dehydrogenase" evidence="9">
    <location>
        <begin position="515"/>
        <end position="932"/>
    </location>
</feature>
<evidence type="ECO:0000256" key="5">
    <source>
        <dbReference type="ARBA" id="ARBA00048142"/>
    </source>
</evidence>
<evidence type="ECO:0000256" key="4">
    <source>
        <dbReference type="ARBA" id="ARBA00023027"/>
    </source>
</evidence>
<dbReference type="RefSeq" id="WP_345441311.1">
    <property type="nucleotide sequence ID" value="NZ_BAABKO010000006.1"/>
</dbReference>
<dbReference type="SUPFAM" id="SSF51730">
    <property type="entry name" value="FAD-linked oxidoreductase"/>
    <property type="match status" value="1"/>
</dbReference>
<dbReference type="PANTHER" id="PTHR42862">
    <property type="entry name" value="DELTA-1-PYRROLINE-5-CARBOXYLATE DEHYDROGENASE 1, ISOFORM A-RELATED"/>
    <property type="match status" value="1"/>
</dbReference>
<comment type="catalytic activity">
    <reaction evidence="5">
        <text>L-glutamate 5-semialdehyde + NAD(+) + H2O = L-glutamate + NADH + 2 H(+)</text>
        <dbReference type="Rhea" id="RHEA:30235"/>
        <dbReference type="ChEBI" id="CHEBI:15377"/>
        <dbReference type="ChEBI" id="CHEBI:15378"/>
        <dbReference type="ChEBI" id="CHEBI:29985"/>
        <dbReference type="ChEBI" id="CHEBI:57540"/>
        <dbReference type="ChEBI" id="CHEBI:57945"/>
        <dbReference type="ChEBI" id="CHEBI:58066"/>
        <dbReference type="EC" id="1.2.1.88"/>
    </reaction>
</comment>
<dbReference type="PIRSF" id="PIRSF000197">
    <property type="entry name" value="Bifunct_PutA"/>
    <property type="match status" value="1"/>
</dbReference>
<dbReference type="PROSITE" id="PS00070">
    <property type="entry name" value="ALDEHYDE_DEHYDR_CYS"/>
    <property type="match status" value="1"/>
</dbReference>
<dbReference type="Gene3D" id="3.40.309.10">
    <property type="entry name" value="Aldehyde Dehydrogenase, Chain A, domain 2"/>
    <property type="match status" value="1"/>
</dbReference>
<keyword evidence="3 7" id="KW-0560">Oxidoreductase</keyword>
<organism evidence="11 12">
    <name type="scientific">Microbacterium gilvum</name>
    <dbReference type="NCBI Taxonomy" id="1336204"/>
    <lineage>
        <taxon>Bacteria</taxon>
        <taxon>Bacillati</taxon>
        <taxon>Actinomycetota</taxon>
        <taxon>Actinomycetes</taxon>
        <taxon>Micrococcales</taxon>
        <taxon>Microbacteriaceae</taxon>
        <taxon>Microbacterium</taxon>
    </lineage>
</organism>
<evidence type="ECO:0000259" key="9">
    <source>
        <dbReference type="Pfam" id="PF00171"/>
    </source>
</evidence>
<comment type="similarity">
    <text evidence="7">Belongs to the aldehyde dehydrogenase family.</text>
</comment>
<evidence type="ECO:0000313" key="11">
    <source>
        <dbReference type="EMBL" id="GAA4783685.1"/>
    </source>
</evidence>
<name>A0ABP9AQ05_9MICO</name>
<sequence length="1146" mass="121091">MPTPSPSPARDDVAPIDPALVDAAVAQVRAWLAAARSEKVDASARSLAGVLRDPDGLAFTVGFVDGVVRPEDTRVAARALTGLMPIVPRFLPAPLRALIRLGGLAAPVLPGVVVPASRAVLRRMVRHLVVDARDERLGATLAAIRRQGVRLNVNLLGEAVLGSAEAAKRLAGTRRLIERDDVDYVSIKVSSTVAPHSPWAFDEAVEHAVAALAPLYALAQERGTFLNLDMEEYKDLDLTLAVFTRILERPRFRGLEAGIVLQAYLPDALGAMMRLQEWAARRVAEGGAPVKVRVVKGANLPMEQVDAETHGWPLATWSSKQESDASYKAVLDYALHADRIGNVRLGVAGHNLFDVALAWLLAQRRGVAGGPGVEFEMLLGMATAQAEVVRRDVGGLLLYTPVVHPAEFDVAIAYLVRRLEEGASSENFMSAVFDLDGSAELFAREEARFRASAAAMPAEVPAPRRVQDRRAPQPAAPGRGFRNAPDSDPSISGNREWAAAIRNRMERSTLGLDALARHAVGSVAQVDALVAETTSAGEGWRALGAEARAAILHRAGEVLEARRADLLEVMGAECGKVIEQGDPEVSEAIDFAHYYAESALALRDVDGAVFAPVRLTVVTPPWNFPVAIPAGSSLAALAAGSPVVLKPAPQAQRCGAVLAEALWEAGVPRDVLRLAIAEEGEVGRRLVAHPAVERVVLTGAYETAELFRSFRADLPLLAETSGKNAIIVTPSADLDLAAKDVASSAFGHAGQKCSAASLVVLVGSAARSERFRRQLVDAVDGYEVGMPWDAASRIGPLIAPAEGGLERALTRLEPGQRWVREPRMLDRDGALWSPGIRDGVQPGSEFHLTEYFGPVLGIMAAATLDEAIDIVRAVDYGLTSGLHALDEDEIARWLERIDVGNAYVNRGTTGAIVQRQPFGGWKRSAVGAGTKAGGPSYLYGFGTWADAPVSEAAASDAASARAVAVVGGDAWLARALATDIRAMGEEFGIARDVQGLRLEQNVLRYAPCPVTVRFDGRPEAELVRVVAAGLRAGAPVVVSAAATLSGSVGGWLRDAGVPVHVDDADAWTARCAALAATGGRIRLVGGSVGEVVAATGGSPAVAVYDGPVTSAGRVELLPFVREQAVSITAHRFGNERRYPVPGLAGA</sequence>
<dbReference type="SUPFAM" id="SSF53720">
    <property type="entry name" value="ALDH-like"/>
    <property type="match status" value="1"/>
</dbReference>
<dbReference type="InterPro" id="IPR050485">
    <property type="entry name" value="Proline_metab_enzyme"/>
</dbReference>
<evidence type="ECO:0000256" key="8">
    <source>
        <dbReference type="SAM" id="MobiDB-lite"/>
    </source>
</evidence>
<dbReference type="PROSITE" id="PS00687">
    <property type="entry name" value="ALDEHYDE_DEHYDR_GLU"/>
    <property type="match status" value="1"/>
</dbReference>
<feature type="region of interest" description="Disordered" evidence="8">
    <location>
        <begin position="460"/>
        <end position="493"/>
    </location>
</feature>
<evidence type="ECO:0000256" key="3">
    <source>
        <dbReference type="ARBA" id="ARBA00023002"/>
    </source>
</evidence>
<comment type="pathway">
    <text evidence="1">Amino-acid degradation; L-proline degradation into L-glutamate; L-glutamate from L-proline: step 2/2.</text>
</comment>
<keyword evidence="12" id="KW-1185">Reference proteome</keyword>
<proteinExistence type="inferred from homology"/>
<dbReference type="EMBL" id="BAABKO010000006">
    <property type="protein sequence ID" value="GAA4783685.1"/>
    <property type="molecule type" value="Genomic_DNA"/>
</dbReference>
<dbReference type="InterPro" id="IPR025703">
    <property type="entry name" value="Bifunct_PutA"/>
</dbReference>
<dbReference type="Pfam" id="PF00171">
    <property type="entry name" value="Aldedh"/>
    <property type="match status" value="1"/>
</dbReference>
<dbReference type="InterPro" id="IPR016160">
    <property type="entry name" value="Ald_DH_CS_CYS"/>
</dbReference>
<dbReference type="InterPro" id="IPR029041">
    <property type="entry name" value="FAD-linked_oxidoreductase-like"/>
</dbReference>
<evidence type="ECO:0000256" key="2">
    <source>
        <dbReference type="ARBA" id="ARBA00012884"/>
    </source>
</evidence>
<dbReference type="EC" id="1.2.1.88" evidence="2"/>
<dbReference type="InterPro" id="IPR015590">
    <property type="entry name" value="Aldehyde_DH_dom"/>
</dbReference>
<comment type="caution">
    <text evidence="11">The sequence shown here is derived from an EMBL/GenBank/DDBJ whole genome shotgun (WGS) entry which is preliminary data.</text>
</comment>
<dbReference type="Gene3D" id="3.40.605.10">
    <property type="entry name" value="Aldehyde Dehydrogenase, Chain A, domain 1"/>
    <property type="match status" value="1"/>
</dbReference>
<reference evidence="12" key="1">
    <citation type="journal article" date="2019" name="Int. J. Syst. Evol. Microbiol.">
        <title>The Global Catalogue of Microorganisms (GCM) 10K type strain sequencing project: providing services to taxonomists for standard genome sequencing and annotation.</title>
        <authorList>
            <consortium name="The Broad Institute Genomics Platform"/>
            <consortium name="The Broad Institute Genome Sequencing Center for Infectious Disease"/>
            <person name="Wu L."/>
            <person name="Ma J."/>
        </authorList>
    </citation>
    <scope>NUCLEOTIDE SEQUENCE [LARGE SCALE GENOMIC DNA]</scope>
    <source>
        <strain evidence="12">JCM 18537</strain>
    </source>
</reference>
<feature type="domain" description="Proline dehydrogenase" evidence="10">
    <location>
        <begin position="140"/>
        <end position="430"/>
    </location>
</feature>
<accession>A0ABP9AQ05</accession>
<dbReference type="InterPro" id="IPR016161">
    <property type="entry name" value="Ald_DH/histidinol_DH"/>
</dbReference>
<gene>
    <name evidence="11" type="ORF">GCM10023351_31380</name>
</gene>
<evidence type="ECO:0000256" key="6">
    <source>
        <dbReference type="PROSITE-ProRule" id="PRU10007"/>
    </source>
</evidence>
<protein>
    <recommendedName>
        <fullName evidence="2">L-glutamate gamma-semialdehyde dehydrogenase</fullName>
        <ecNumber evidence="2">1.2.1.88</ecNumber>
    </recommendedName>
</protein>
<evidence type="ECO:0000256" key="1">
    <source>
        <dbReference type="ARBA" id="ARBA00004786"/>
    </source>
</evidence>
<evidence type="ECO:0000259" key="10">
    <source>
        <dbReference type="Pfam" id="PF01619"/>
    </source>
</evidence>
<feature type="active site" evidence="6">
    <location>
        <position position="719"/>
    </location>
</feature>
<dbReference type="Proteomes" id="UP001501645">
    <property type="component" value="Unassembled WGS sequence"/>
</dbReference>
<dbReference type="InterPro" id="IPR016162">
    <property type="entry name" value="Ald_DH_N"/>
</dbReference>
<dbReference type="Pfam" id="PF01619">
    <property type="entry name" value="Pro_dh"/>
    <property type="match status" value="1"/>
</dbReference>
<dbReference type="InterPro" id="IPR029510">
    <property type="entry name" value="Ald_DH_CS_GLU"/>
</dbReference>
<dbReference type="Gene3D" id="3.20.20.220">
    <property type="match status" value="1"/>
</dbReference>
<keyword evidence="4" id="KW-0520">NAD</keyword>
<evidence type="ECO:0000256" key="7">
    <source>
        <dbReference type="RuleBase" id="RU003345"/>
    </source>
</evidence>
<dbReference type="InterPro" id="IPR002872">
    <property type="entry name" value="Proline_DH_dom"/>
</dbReference>
<dbReference type="PANTHER" id="PTHR42862:SF1">
    <property type="entry name" value="DELTA-1-PYRROLINE-5-CARBOXYLATE DEHYDROGENASE 2, ISOFORM A-RELATED"/>
    <property type="match status" value="1"/>
</dbReference>
<dbReference type="InterPro" id="IPR016163">
    <property type="entry name" value="Ald_DH_C"/>
</dbReference>
<evidence type="ECO:0000313" key="12">
    <source>
        <dbReference type="Proteomes" id="UP001501645"/>
    </source>
</evidence>